<dbReference type="OrthoDB" id="4338350at2"/>
<dbReference type="EMBL" id="LGUP01000350">
    <property type="protein sequence ID" value="KOG17619.1"/>
    <property type="molecule type" value="Genomic_DNA"/>
</dbReference>
<feature type="region of interest" description="Disordered" evidence="1">
    <location>
        <begin position="1"/>
        <end position="26"/>
    </location>
</feature>
<evidence type="ECO:0000313" key="2">
    <source>
        <dbReference type="EMBL" id="KOG17619.1"/>
    </source>
</evidence>
<dbReference type="Proteomes" id="UP000037023">
    <property type="component" value="Unassembled WGS sequence"/>
</dbReference>
<dbReference type="RefSeq" id="WP_033204092.1">
    <property type="nucleotide sequence ID" value="NZ_LGUP01000350.1"/>
</dbReference>
<dbReference type="AlphaFoldDB" id="A0A0L8JVL2"/>
<comment type="caution">
    <text evidence="2">The sequence shown here is derived from an EMBL/GenBank/DDBJ whole genome shotgun (WGS) entry which is preliminary data.</text>
</comment>
<organism evidence="2 3">
    <name type="scientific">Streptomyces viridochromogenes</name>
    <dbReference type="NCBI Taxonomy" id="1938"/>
    <lineage>
        <taxon>Bacteria</taxon>
        <taxon>Bacillati</taxon>
        <taxon>Actinomycetota</taxon>
        <taxon>Actinomycetes</taxon>
        <taxon>Kitasatosporales</taxon>
        <taxon>Streptomycetaceae</taxon>
        <taxon>Streptomyces</taxon>
    </lineage>
</organism>
<name>A0A0L8JVL2_STRVR</name>
<proteinExistence type="predicted"/>
<evidence type="ECO:0008006" key="4">
    <source>
        <dbReference type="Google" id="ProtNLM"/>
    </source>
</evidence>
<reference evidence="2 3" key="1">
    <citation type="submission" date="2015-06" db="EMBL/GenBank/DDBJ databases">
        <authorList>
            <person name="Hoefler B.C."/>
            <person name="Straight P.D."/>
        </authorList>
    </citation>
    <scope>NUCLEOTIDE SEQUENCE [LARGE SCALE GENOMIC DNA]</scope>
    <source>
        <strain evidence="2 3">NRRL 3427</strain>
    </source>
</reference>
<feature type="compositionally biased region" description="Pro residues" evidence="1">
    <location>
        <begin position="93"/>
        <end position="104"/>
    </location>
</feature>
<feature type="region of interest" description="Disordered" evidence="1">
    <location>
        <begin position="53"/>
        <end position="104"/>
    </location>
</feature>
<dbReference type="PATRIC" id="fig|1938.6.peg.5567"/>
<gene>
    <name evidence="2" type="ORF">ADK34_25880</name>
</gene>
<accession>A0A0L8JVL2</accession>
<feature type="compositionally biased region" description="Low complexity" evidence="1">
    <location>
        <begin position="53"/>
        <end position="81"/>
    </location>
</feature>
<feature type="compositionally biased region" description="Low complexity" evidence="1">
    <location>
        <begin position="17"/>
        <end position="26"/>
    </location>
</feature>
<evidence type="ECO:0000256" key="1">
    <source>
        <dbReference type="SAM" id="MobiDB-lite"/>
    </source>
</evidence>
<sequence>MTTAEGWTTAVRDRLAPGRLLPLGAPEDGAWITERAARTVLDRAASAVRGVVPGRLRVGPDPDADSEAAPGGDSDAAPGGEHAAGTATTPEELPVPPGGLPPGPLRITADFAVVTGRPLPEVAEELRSALLGAATDGLGLSVAHVDLRVTELLDAAPPPAGPAAPPPGRTSPATDDPVALAVLRVEGVAGVTDALGHPVHRRPDGSVRIELAVTAGRRPLDVARAARNAVTAAAGGATAVTVLVSELR</sequence>
<protein>
    <recommendedName>
        <fullName evidence="4">Nucleopolyhedrovirus P10 family protein</fullName>
    </recommendedName>
</protein>
<evidence type="ECO:0000313" key="3">
    <source>
        <dbReference type="Proteomes" id="UP000037023"/>
    </source>
</evidence>